<evidence type="ECO:0000256" key="11">
    <source>
        <dbReference type="ARBA" id="ARBA00023004"/>
    </source>
</evidence>
<evidence type="ECO:0000256" key="8">
    <source>
        <dbReference type="ARBA" id="ARBA00022824"/>
    </source>
</evidence>
<comment type="cofactor">
    <cofactor evidence="1 14">
        <name>heme</name>
        <dbReference type="ChEBI" id="CHEBI:30413"/>
    </cofactor>
</comment>
<evidence type="ECO:0000256" key="15">
    <source>
        <dbReference type="RuleBase" id="RU000461"/>
    </source>
</evidence>
<evidence type="ECO:0008006" key="18">
    <source>
        <dbReference type="Google" id="ProtNLM"/>
    </source>
</evidence>
<dbReference type="GO" id="GO:0005789">
    <property type="term" value="C:endoplasmic reticulum membrane"/>
    <property type="evidence" value="ECO:0007669"/>
    <property type="project" value="UniProtKB-SubCell"/>
</dbReference>
<evidence type="ECO:0000256" key="7">
    <source>
        <dbReference type="ARBA" id="ARBA00022723"/>
    </source>
</evidence>
<dbReference type="GO" id="GO:0005506">
    <property type="term" value="F:iron ion binding"/>
    <property type="evidence" value="ECO:0007669"/>
    <property type="project" value="InterPro"/>
</dbReference>
<keyword evidence="7 14" id="KW-0479">Metal-binding</keyword>
<evidence type="ECO:0000256" key="6">
    <source>
        <dbReference type="ARBA" id="ARBA00022617"/>
    </source>
</evidence>
<dbReference type="PANTHER" id="PTHR24291">
    <property type="entry name" value="CYTOCHROME P450 FAMILY 4"/>
    <property type="match status" value="1"/>
</dbReference>
<evidence type="ECO:0000256" key="12">
    <source>
        <dbReference type="ARBA" id="ARBA00023033"/>
    </source>
</evidence>
<name>A0A9P0B5D8_BRAAE</name>
<evidence type="ECO:0000256" key="5">
    <source>
        <dbReference type="ARBA" id="ARBA00010617"/>
    </source>
</evidence>
<evidence type="ECO:0000256" key="1">
    <source>
        <dbReference type="ARBA" id="ARBA00001971"/>
    </source>
</evidence>
<keyword evidence="8" id="KW-0256">Endoplasmic reticulum</keyword>
<keyword evidence="10 15" id="KW-0560">Oxidoreductase</keyword>
<dbReference type="InterPro" id="IPR017972">
    <property type="entry name" value="Cyt_P450_CS"/>
</dbReference>
<dbReference type="GO" id="GO:0016705">
    <property type="term" value="F:oxidoreductase activity, acting on paired donors, with incorporation or reduction of molecular oxygen"/>
    <property type="evidence" value="ECO:0007669"/>
    <property type="project" value="InterPro"/>
</dbReference>
<keyword evidence="11 14" id="KW-0408">Iron</keyword>
<dbReference type="GO" id="GO:0020037">
    <property type="term" value="F:heme binding"/>
    <property type="evidence" value="ECO:0007669"/>
    <property type="project" value="InterPro"/>
</dbReference>
<dbReference type="SUPFAM" id="SSF48264">
    <property type="entry name" value="Cytochrome P450"/>
    <property type="match status" value="1"/>
</dbReference>
<dbReference type="GO" id="GO:0004497">
    <property type="term" value="F:monooxygenase activity"/>
    <property type="evidence" value="ECO:0007669"/>
    <property type="project" value="UniProtKB-KW"/>
</dbReference>
<dbReference type="InterPro" id="IPR002401">
    <property type="entry name" value="Cyt_P450_E_grp-I"/>
</dbReference>
<evidence type="ECO:0000256" key="14">
    <source>
        <dbReference type="PIRSR" id="PIRSR602401-1"/>
    </source>
</evidence>
<protein>
    <recommendedName>
        <fullName evidence="18">Cytochrome P450</fullName>
    </recommendedName>
</protein>
<dbReference type="PROSITE" id="PS00086">
    <property type="entry name" value="CYTOCHROME_P450"/>
    <property type="match status" value="1"/>
</dbReference>
<evidence type="ECO:0000313" key="17">
    <source>
        <dbReference type="Proteomes" id="UP001154078"/>
    </source>
</evidence>
<evidence type="ECO:0000256" key="4">
    <source>
        <dbReference type="ARBA" id="ARBA00004406"/>
    </source>
</evidence>
<dbReference type="Gene3D" id="1.10.630.10">
    <property type="entry name" value="Cytochrome P450"/>
    <property type="match status" value="1"/>
</dbReference>
<dbReference type="OrthoDB" id="1470350at2759"/>
<proteinExistence type="inferred from homology"/>
<keyword evidence="12 15" id="KW-0503">Monooxygenase</keyword>
<reference evidence="16" key="1">
    <citation type="submission" date="2021-12" db="EMBL/GenBank/DDBJ databases">
        <authorList>
            <person name="King R."/>
        </authorList>
    </citation>
    <scope>NUCLEOTIDE SEQUENCE</scope>
</reference>
<dbReference type="InterPro" id="IPR050196">
    <property type="entry name" value="Cytochrome_P450_Monoox"/>
</dbReference>
<keyword evidence="17" id="KW-1185">Reference proteome</keyword>
<dbReference type="PRINTS" id="PR00385">
    <property type="entry name" value="P450"/>
</dbReference>
<keyword evidence="6 14" id="KW-0349">Heme</keyword>
<evidence type="ECO:0000313" key="16">
    <source>
        <dbReference type="EMBL" id="CAH0554676.1"/>
    </source>
</evidence>
<dbReference type="CDD" id="cd20628">
    <property type="entry name" value="CYP4"/>
    <property type="match status" value="1"/>
</dbReference>
<sequence length="500" mass="58341">MGVFIFLLLLLMAATLIYLIKKLYDFYRIRFHLAAIPSPEGVVFFGNLFSLISKKPEEIFDMLRDLAQEYWPIYRIRTFYLTTVSLLIPEDIETVLCGMKHLKKSKLYDFLNSWLGEGLLTSSGKKWQTRRKILTPAFHFNILQQFLNIFNEETNKMVQQFENVGNNGFIDVTPFITQMTLQSIGETAMGLKNIDEATQKAYRQSIYRIAQLLLLKLLKPWIRLPFVYPFSTVGREEKKEVEKLHRFSNSVIAEREKRFLEEKEHKSESYSGRKRMAMLDLLLSAKHEDGNIDNEGIREEVDTFMFEGHDTTAMAISYLFLCLGYHQNIQKKVSEEIDEIVGLTSSKAPTYHDLQELKYTERVIKETLRLFPSVPFISRIASEDFTTHSGYFIPKGTILHMHIFDLHRHPSIYENPEEFDPDRFLPGNSKNRHPFAYIPFSAGPRNCIGQRFAMLELKSVLCGVLRKFRLESLDDPRTIKFLPDLVLRTESEIKIKFVPK</sequence>
<comment type="function">
    <text evidence="2">May be involved in the metabolism of insect hormones and in the breakdown of synthetic insecticides.</text>
</comment>
<comment type="subcellular location">
    <subcellularLocation>
        <location evidence="4">Endoplasmic reticulum membrane</location>
        <topology evidence="4">Peripheral membrane protein</topology>
    </subcellularLocation>
    <subcellularLocation>
        <location evidence="3">Microsome membrane</location>
        <topology evidence="3">Peripheral membrane protein</topology>
    </subcellularLocation>
</comment>
<dbReference type="AlphaFoldDB" id="A0A9P0B5D8"/>
<dbReference type="PANTHER" id="PTHR24291:SF189">
    <property type="entry name" value="CYTOCHROME P450 4C3-RELATED"/>
    <property type="match status" value="1"/>
</dbReference>
<accession>A0A9P0B5D8</accession>
<evidence type="ECO:0000256" key="2">
    <source>
        <dbReference type="ARBA" id="ARBA00003690"/>
    </source>
</evidence>
<evidence type="ECO:0000256" key="13">
    <source>
        <dbReference type="ARBA" id="ARBA00023136"/>
    </source>
</evidence>
<dbReference type="PRINTS" id="PR00463">
    <property type="entry name" value="EP450I"/>
</dbReference>
<dbReference type="EMBL" id="OV121135">
    <property type="protein sequence ID" value="CAH0554676.1"/>
    <property type="molecule type" value="Genomic_DNA"/>
</dbReference>
<evidence type="ECO:0000256" key="3">
    <source>
        <dbReference type="ARBA" id="ARBA00004174"/>
    </source>
</evidence>
<dbReference type="Pfam" id="PF00067">
    <property type="entry name" value="p450"/>
    <property type="match status" value="1"/>
</dbReference>
<dbReference type="InterPro" id="IPR036396">
    <property type="entry name" value="Cyt_P450_sf"/>
</dbReference>
<comment type="similarity">
    <text evidence="5 15">Belongs to the cytochrome P450 family.</text>
</comment>
<gene>
    <name evidence="16" type="ORF">MELIAE_LOCUS6215</name>
</gene>
<evidence type="ECO:0000256" key="10">
    <source>
        <dbReference type="ARBA" id="ARBA00023002"/>
    </source>
</evidence>
<keyword evidence="9" id="KW-0492">Microsome</keyword>
<organism evidence="16 17">
    <name type="scientific">Brassicogethes aeneus</name>
    <name type="common">Rape pollen beetle</name>
    <name type="synonym">Meligethes aeneus</name>
    <dbReference type="NCBI Taxonomy" id="1431903"/>
    <lineage>
        <taxon>Eukaryota</taxon>
        <taxon>Metazoa</taxon>
        <taxon>Ecdysozoa</taxon>
        <taxon>Arthropoda</taxon>
        <taxon>Hexapoda</taxon>
        <taxon>Insecta</taxon>
        <taxon>Pterygota</taxon>
        <taxon>Neoptera</taxon>
        <taxon>Endopterygota</taxon>
        <taxon>Coleoptera</taxon>
        <taxon>Polyphaga</taxon>
        <taxon>Cucujiformia</taxon>
        <taxon>Nitidulidae</taxon>
        <taxon>Meligethinae</taxon>
        <taxon>Brassicogethes</taxon>
    </lineage>
</organism>
<feature type="binding site" description="axial binding residue" evidence="14">
    <location>
        <position position="447"/>
    </location>
    <ligand>
        <name>heme</name>
        <dbReference type="ChEBI" id="CHEBI:30413"/>
    </ligand>
    <ligandPart>
        <name>Fe</name>
        <dbReference type="ChEBI" id="CHEBI:18248"/>
    </ligandPart>
</feature>
<dbReference type="Proteomes" id="UP001154078">
    <property type="component" value="Chromosome 4"/>
</dbReference>
<evidence type="ECO:0000256" key="9">
    <source>
        <dbReference type="ARBA" id="ARBA00022848"/>
    </source>
</evidence>
<keyword evidence="13" id="KW-0472">Membrane</keyword>
<dbReference type="InterPro" id="IPR001128">
    <property type="entry name" value="Cyt_P450"/>
</dbReference>